<dbReference type="InterPro" id="IPR014729">
    <property type="entry name" value="Rossmann-like_a/b/a_fold"/>
</dbReference>
<dbReference type="Proteomes" id="UP001149140">
    <property type="component" value="Unassembled WGS sequence"/>
</dbReference>
<feature type="region of interest" description="Disordered" evidence="1">
    <location>
        <begin position="105"/>
        <end position="129"/>
    </location>
</feature>
<gene>
    <name evidence="2" type="ORF">OM076_16145</name>
</gene>
<accession>A0A9X3S092</accession>
<name>A0A9X3S092_9ACTN</name>
<organism evidence="2 3">
    <name type="scientific">Solirubrobacter ginsenosidimutans</name>
    <dbReference type="NCBI Taxonomy" id="490573"/>
    <lineage>
        <taxon>Bacteria</taxon>
        <taxon>Bacillati</taxon>
        <taxon>Actinomycetota</taxon>
        <taxon>Thermoleophilia</taxon>
        <taxon>Solirubrobacterales</taxon>
        <taxon>Solirubrobacteraceae</taxon>
        <taxon>Solirubrobacter</taxon>
    </lineage>
</organism>
<evidence type="ECO:0000256" key="1">
    <source>
        <dbReference type="SAM" id="MobiDB-lite"/>
    </source>
</evidence>
<sequence length="129" mass="13615">MKRYARDQPSTFALLVPDAPKGENTDWTLEVALPLLERASGGPVQGLTGTSGDPFDAIRDVLATGAYDQVIVSTLPRRISKWLRRDLPTRVAALGVPVDVVTPGGGTGMRDLFSDSEKAGLPPVGMGGL</sequence>
<evidence type="ECO:0000313" key="3">
    <source>
        <dbReference type="Proteomes" id="UP001149140"/>
    </source>
</evidence>
<protein>
    <submittedName>
        <fullName evidence="2">Uncharacterized protein</fullName>
    </submittedName>
</protein>
<dbReference type="EMBL" id="JAPDOD010000014">
    <property type="protein sequence ID" value="MDA0161805.1"/>
    <property type="molecule type" value="Genomic_DNA"/>
</dbReference>
<comment type="caution">
    <text evidence="2">The sequence shown here is derived from an EMBL/GenBank/DDBJ whole genome shotgun (WGS) entry which is preliminary data.</text>
</comment>
<proteinExistence type="predicted"/>
<keyword evidence="3" id="KW-1185">Reference proteome</keyword>
<reference evidence="2" key="1">
    <citation type="submission" date="2022-10" db="EMBL/GenBank/DDBJ databases">
        <title>The WGS of Solirubrobacter ginsenosidimutans DSM 21036.</title>
        <authorList>
            <person name="Jiang Z."/>
        </authorList>
    </citation>
    <scope>NUCLEOTIDE SEQUENCE</scope>
    <source>
        <strain evidence="2">DSM 21036</strain>
    </source>
</reference>
<evidence type="ECO:0000313" key="2">
    <source>
        <dbReference type="EMBL" id="MDA0161805.1"/>
    </source>
</evidence>
<dbReference type="SUPFAM" id="SSF52402">
    <property type="entry name" value="Adenine nucleotide alpha hydrolases-like"/>
    <property type="match status" value="1"/>
</dbReference>
<dbReference type="AlphaFoldDB" id="A0A9X3S092"/>
<dbReference type="Gene3D" id="3.40.50.620">
    <property type="entry name" value="HUPs"/>
    <property type="match status" value="1"/>
</dbReference>